<name>A0A1M7BL75_9HYPH</name>
<dbReference type="SUPFAM" id="SSF53474">
    <property type="entry name" value="alpha/beta-Hydrolases"/>
    <property type="match status" value="1"/>
</dbReference>
<reference evidence="2 3" key="1">
    <citation type="submission" date="2016-11" db="EMBL/GenBank/DDBJ databases">
        <authorList>
            <person name="Jaros S."/>
            <person name="Januszkiewicz K."/>
            <person name="Wedrychowicz H."/>
        </authorList>
    </citation>
    <scope>NUCLEOTIDE SEQUENCE [LARGE SCALE GENOMIC DNA]</scope>
    <source>
        <strain evidence="2 3">DSM 22153</strain>
    </source>
</reference>
<evidence type="ECO:0000313" key="3">
    <source>
        <dbReference type="Proteomes" id="UP000186002"/>
    </source>
</evidence>
<dbReference type="OrthoDB" id="9785076at2"/>
<dbReference type="Gene3D" id="3.40.50.1820">
    <property type="entry name" value="alpha/beta hydrolase"/>
    <property type="match status" value="1"/>
</dbReference>
<evidence type="ECO:0000313" key="2">
    <source>
        <dbReference type="EMBL" id="SHL55721.1"/>
    </source>
</evidence>
<dbReference type="RefSeq" id="WP_073009283.1">
    <property type="nucleotide sequence ID" value="NZ_FRBW01000001.1"/>
</dbReference>
<dbReference type="InterPro" id="IPR029058">
    <property type="entry name" value="AB_hydrolase_fold"/>
</dbReference>
<dbReference type="PIRSF" id="PIRSF037442">
    <property type="entry name" value="UCP037442_abhydr"/>
    <property type="match status" value="1"/>
</dbReference>
<dbReference type="InterPro" id="IPR022742">
    <property type="entry name" value="Hydrolase_4"/>
</dbReference>
<gene>
    <name evidence="2" type="ORF">SAMN05444272_0880</name>
</gene>
<protein>
    <submittedName>
        <fullName evidence="2">Predicted alpha/beta hydrolase</fullName>
    </submittedName>
</protein>
<organism evidence="2 3">
    <name type="scientific">Roseibium suaedae</name>
    <dbReference type="NCBI Taxonomy" id="735517"/>
    <lineage>
        <taxon>Bacteria</taxon>
        <taxon>Pseudomonadati</taxon>
        <taxon>Pseudomonadota</taxon>
        <taxon>Alphaproteobacteria</taxon>
        <taxon>Hyphomicrobiales</taxon>
        <taxon>Stappiaceae</taxon>
        <taxon>Roseibium</taxon>
    </lineage>
</organism>
<keyword evidence="3" id="KW-1185">Reference proteome</keyword>
<keyword evidence="2" id="KW-0378">Hydrolase</keyword>
<sequence>MNQSDEVTIEAVRIPAANLQLAGLIYRPLGASRGLILLNGATGVPQSFYRHFAAWAAREHGFMVLTYDYRGFGQSGSGSLRGNPATMADWGVLDQAAAFDFAEEIEPSLPLWIVGHSLGGLMLDFQRNSPRLERVITVGAGMAHLADHPLSYLPLVLAFWYGPGPLSVLALRYLPGRHLGVGEDLPAGVYWQWRKWCTTRGFYQKDLGTILPMPRQEELNADVKLVTMSDDKMVPPVAVWRYADRLKARSVSRSLLTATDFGLGRIGHIEVFSRSRSAVWPSVLG</sequence>
<dbReference type="InterPro" id="IPR017208">
    <property type="entry name" value="UCP037442_abhydr"/>
</dbReference>
<dbReference type="STRING" id="735517.SAMN05444272_0880"/>
<feature type="domain" description="Serine aminopeptidase S33" evidence="1">
    <location>
        <begin position="47"/>
        <end position="141"/>
    </location>
</feature>
<dbReference type="Proteomes" id="UP000186002">
    <property type="component" value="Unassembled WGS sequence"/>
</dbReference>
<accession>A0A1M7BL75</accession>
<dbReference type="EMBL" id="FRBW01000001">
    <property type="protein sequence ID" value="SHL55721.1"/>
    <property type="molecule type" value="Genomic_DNA"/>
</dbReference>
<evidence type="ECO:0000259" key="1">
    <source>
        <dbReference type="Pfam" id="PF12146"/>
    </source>
</evidence>
<dbReference type="Pfam" id="PF12146">
    <property type="entry name" value="Hydrolase_4"/>
    <property type="match status" value="1"/>
</dbReference>
<proteinExistence type="predicted"/>
<dbReference type="AlphaFoldDB" id="A0A1M7BL75"/>
<dbReference type="GO" id="GO:0016787">
    <property type="term" value="F:hydrolase activity"/>
    <property type="evidence" value="ECO:0007669"/>
    <property type="project" value="UniProtKB-KW"/>
</dbReference>